<dbReference type="EMBL" id="LAZP02000052">
    <property type="protein sequence ID" value="PFH61856.1"/>
    <property type="molecule type" value="Genomic_DNA"/>
</dbReference>
<reference evidence="2 3" key="2">
    <citation type="journal article" date="2017" name="Sci. Rep.">
        <title>Ant-infecting Ophiocordyceps genomes reveal a high diversity of potential behavioral manipulation genes and a possible major role for enterotoxins.</title>
        <authorList>
            <person name="de Bekker C."/>
            <person name="Ohm R.A."/>
            <person name="Evans H.C."/>
            <person name="Brachmann A."/>
            <person name="Hughes D.P."/>
        </authorList>
    </citation>
    <scope>NUCLEOTIDE SEQUENCE [LARGE SCALE GENOMIC DNA]</scope>
    <source>
        <strain evidence="2 3">SC16a</strain>
    </source>
</reference>
<protein>
    <submittedName>
        <fullName evidence="2">Uncharacterized protein</fullName>
    </submittedName>
</protein>
<comment type="caution">
    <text evidence="2">The sequence shown here is derived from an EMBL/GenBank/DDBJ whole genome shotgun (WGS) entry which is preliminary data.</text>
</comment>
<evidence type="ECO:0000313" key="2">
    <source>
        <dbReference type="EMBL" id="PFH61856.1"/>
    </source>
</evidence>
<name>A0A2A9PM20_OPHUN</name>
<keyword evidence="3" id="KW-1185">Reference proteome</keyword>
<dbReference type="Proteomes" id="UP000037136">
    <property type="component" value="Unassembled WGS sequence"/>
</dbReference>
<reference evidence="2 3" key="1">
    <citation type="journal article" date="2015" name="BMC Genomics">
        <title>Gene expression during zombie ant biting behavior reflects the complexity underlying fungal parasitic behavioral manipulation.</title>
        <authorList>
            <person name="de Bekker C."/>
            <person name="Ohm R.A."/>
            <person name="Loreto R.G."/>
            <person name="Sebastian A."/>
            <person name="Albert I."/>
            <person name="Merrow M."/>
            <person name="Brachmann A."/>
            <person name="Hughes D.P."/>
        </authorList>
    </citation>
    <scope>NUCLEOTIDE SEQUENCE [LARGE SCALE GENOMIC DNA]</scope>
    <source>
        <strain evidence="2 3">SC16a</strain>
    </source>
</reference>
<dbReference type="AlphaFoldDB" id="A0A2A9PM20"/>
<evidence type="ECO:0000256" key="1">
    <source>
        <dbReference type="SAM" id="MobiDB-lite"/>
    </source>
</evidence>
<feature type="region of interest" description="Disordered" evidence="1">
    <location>
        <begin position="1"/>
        <end position="30"/>
    </location>
</feature>
<accession>A0A2A9PM20</accession>
<sequence length="99" mass="10826">MPPRLGCRNRSGGGCKHAASSANGGPPSDGVPVRAARIARCLGCPVATSFFRSPPFTDDAVPLMRHTHQGLEFCRNDEMQAFSFRTTDVLRCPLYSWRC</sequence>
<gene>
    <name evidence="2" type="ORF">XA68_16087</name>
</gene>
<proteinExistence type="predicted"/>
<evidence type="ECO:0000313" key="3">
    <source>
        <dbReference type="Proteomes" id="UP000037136"/>
    </source>
</evidence>
<organism evidence="2 3">
    <name type="scientific">Ophiocordyceps unilateralis</name>
    <name type="common">Zombie-ant fungus</name>
    <name type="synonym">Torrubia unilateralis</name>
    <dbReference type="NCBI Taxonomy" id="268505"/>
    <lineage>
        <taxon>Eukaryota</taxon>
        <taxon>Fungi</taxon>
        <taxon>Dikarya</taxon>
        <taxon>Ascomycota</taxon>
        <taxon>Pezizomycotina</taxon>
        <taxon>Sordariomycetes</taxon>
        <taxon>Hypocreomycetidae</taxon>
        <taxon>Hypocreales</taxon>
        <taxon>Ophiocordycipitaceae</taxon>
        <taxon>Ophiocordyceps</taxon>
    </lineage>
</organism>